<reference evidence="2" key="1">
    <citation type="submission" date="2019-01" db="EMBL/GenBank/DDBJ databases">
        <title>Gri0909 isolated from a small marine red alga.</title>
        <authorList>
            <person name="Kim J."/>
            <person name="Jeong S.E."/>
            <person name="Jeon C.O."/>
        </authorList>
    </citation>
    <scope>NUCLEOTIDE SEQUENCE [LARGE SCALE GENOMIC DNA]</scope>
    <source>
        <strain evidence="2">Gri0909</strain>
    </source>
</reference>
<name>A0A437QKM4_9PROT</name>
<dbReference type="Gene3D" id="3.40.109.10">
    <property type="entry name" value="NADH Oxidase"/>
    <property type="match status" value="1"/>
</dbReference>
<evidence type="ECO:0000313" key="1">
    <source>
        <dbReference type="EMBL" id="RVU35070.1"/>
    </source>
</evidence>
<dbReference type="SUPFAM" id="SSF55469">
    <property type="entry name" value="FMN-dependent nitroreductase-like"/>
    <property type="match status" value="1"/>
</dbReference>
<dbReference type="AlphaFoldDB" id="A0A437QKM4"/>
<keyword evidence="2" id="KW-1185">Reference proteome</keyword>
<dbReference type="EMBL" id="SADE01000003">
    <property type="protein sequence ID" value="RVU35070.1"/>
    <property type="molecule type" value="Genomic_DNA"/>
</dbReference>
<dbReference type="Proteomes" id="UP000287447">
    <property type="component" value="Unassembled WGS sequence"/>
</dbReference>
<protein>
    <submittedName>
        <fullName evidence="1">Twin-arginine translocation pathway signal protein</fullName>
    </submittedName>
</protein>
<organism evidence="1 2">
    <name type="scientific">Hwanghaeella grinnelliae</name>
    <dbReference type="NCBI Taxonomy" id="2500179"/>
    <lineage>
        <taxon>Bacteria</taxon>
        <taxon>Pseudomonadati</taxon>
        <taxon>Pseudomonadota</taxon>
        <taxon>Alphaproteobacteria</taxon>
        <taxon>Rhodospirillales</taxon>
        <taxon>Rhodospirillaceae</taxon>
        <taxon>Hwanghaeella</taxon>
    </lineage>
</organism>
<dbReference type="InterPro" id="IPR000415">
    <property type="entry name" value="Nitroreductase-like"/>
</dbReference>
<dbReference type="NCBIfam" id="NF047509">
    <property type="entry name" value="Rv3131_FMN_oxido"/>
    <property type="match status" value="1"/>
</dbReference>
<comment type="caution">
    <text evidence="1">The sequence shown here is derived from an EMBL/GenBank/DDBJ whole genome shotgun (WGS) entry which is preliminary data.</text>
</comment>
<dbReference type="GO" id="GO:0016491">
    <property type="term" value="F:oxidoreductase activity"/>
    <property type="evidence" value="ECO:0007669"/>
    <property type="project" value="InterPro"/>
</dbReference>
<evidence type="ECO:0000313" key="2">
    <source>
        <dbReference type="Proteomes" id="UP000287447"/>
    </source>
</evidence>
<proteinExistence type="predicted"/>
<sequence>MVFAATGIGLTQCDQMPSSAIEAWATPGADRRDIREWALAHALLAPNPHNMQPWIADLREEGAITLHVDPDRLLPETDPYGRQILIGHGTFLELLDLAAQQAGYRARIDLFPNGSASATSDAASIAQYPVARIGLIKDGSLQPDPLFAAIQARRSCKEPFDVERDLSEGHAADLRASNIDPAIGLTLTLTGSLPATLRDLTRDAMTLEMKTPRTLRESIDVMRIGADEIAENPDGIDLNGPMFWWLKKFGLMTREKAMTPGTMAYQGGIDYALGWADATPSFGWITTEHNDRPTQVAAGRAYVRLNLQATASGVAMHPVSQLLQEYPEMTDLQRRFYGVTETPSGHTVQMLFRLGYAESPGPTPRRPLDALLRT</sequence>
<accession>A0A437QKM4</accession>
<gene>
    <name evidence="1" type="ORF">EOI86_19795</name>
</gene>